<sequence>MDYETLGNIVLLAIVTLISVVQNGFFAHKLEHESKTHNGWSFQRTGTLAFERVYTAKGDGRGPLRHTHVQERKRGKDSVLHHYILTGCPVFLGAQPGSSGEVVQGCMQRNFSVPDCAAVTCLLTFPLVYLSYSQNCVDAYPTFLVTLWSAGLLCSQGNPGFSLSFECRLFDEKALPALQLQSMKPWRGETLRRLCFSGRVPAAFAGLMYLVVRQQYFVGYLGERTQSTRGYIFGKRIILFLFLMSLAGILNYFLILLFGSDFENYMKTIATTISPLLLIP</sequence>
<proteinExistence type="inferred from homology"/>
<comment type="function">
    <text evidence="1">Required for leukotriene biosynthesis by ALOX5 (5-lipoxygenase). Anchors ALOX5 to the membrane. Binds arachidonic acid, and could play an essential role in the transfer of arachidonic acid to ALOX5.</text>
</comment>
<dbReference type="GO" id="GO:0004464">
    <property type="term" value="F:leukotriene-C4 synthase activity"/>
    <property type="evidence" value="ECO:0007669"/>
    <property type="project" value="TreeGrafter"/>
</dbReference>
<dbReference type="GO" id="GO:0004602">
    <property type="term" value="F:glutathione peroxidase activity"/>
    <property type="evidence" value="ECO:0007669"/>
    <property type="project" value="TreeGrafter"/>
</dbReference>
<dbReference type="GO" id="GO:0004364">
    <property type="term" value="F:glutathione transferase activity"/>
    <property type="evidence" value="ECO:0007669"/>
    <property type="project" value="TreeGrafter"/>
</dbReference>
<dbReference type="PRINTS" id="PR00488">
    <property type="entry name" value="5LPOXGNASEAP"/>
</dbReference>
<dbReference type="SUPFAM" id="SSF161084">
    <property type="entry name" value="MAPEG domain-like"/>
    <property type="match status" value="2"/>
</dbReference>
<accession>A0A4U1FRG9</accession>
<keyword evidence="1" id="KW-0434">Leukotriene biosynthesis</keyword>
<keyword evidence="1" id="KW-1133">Transmembrane helix</keyword>
<dbReference type="PANTHER" id="PTHR10250">
    <property type="entry name" value="MICROSOMAL GLUTATHIONE S-TRANSFERASE"/>
    <property type="match status" value="1"/>
</dbReference>
<comment type="caution">
    <text evidence="2">The sequence shown here is derived from an EMBL/GenBank/DDBJ whole genome shotgun (WGS) entry which is preliminary data.</text>
</comment>
<evidence type="ECO:0000256" key="1">
    <source>
        <dbReference type="RuleBase" id="RU369123"/>
    </source>
</evidence>
<gene>
    <name evidence="2" type="ORF">EI555_011870</name>
</gene>
<comment type="subunit">
    <text evidence="1">Homotrimer.</text>
</comment>
<dbReference type="Proteomes" id="UP000308365">
    <property type="component" value="Unassembled WGS sequence"/>
</dbReference>
<feature type="transmembrane region" description="Helical" evidence="1">
    <location>
        <begin position="194"/>
        <end position="212"/>
    </location>
</feature>
<keyword evidence="1" id="KW-0812">Transmembrane</keyword>
<dbReference type="AlphaFoldDB" id="A0A4U1FRG9"/>
<dbReference type="GO" id="GO:0008047">
    <property type="term" value="F:enzyme activator activity"/>
    <property type="evidence" value="ECO:0007669"/>
    <property type="project" value="UniProtKB-UniRule"/>
</dbReference>
<dbReference type="EMBL" id="RWIC01000022">
    <property type="protein sequence ID" value="TKC52783.1"/>
    <property type="molecule type" value="Genomic_DNA"/>
</dbReference>
<dbReference type="PANTHER" id="PTHR10250:SF2">
    <property type="entry name" value="ARACHIDONATE 5-LIPOXYGENASE-ACTIVATING PROTEIN"/>
    <property type="match status" value="1"/>
</dbReference>
<dbReference type="InterPro" id="IPR023352">
    <property type="entry name" value="MAPEG-like_dom_sf"/>
</dbReference>
<keyword evidence="1" id="KW-0256">Endoplasmic reticulum</keyword>
<organism evidence="2 3">
    <name type="scientific">Monodon monoceros</name>
    <name type="common">Narwhal</name>
    <name type="synonym">Ceratodon monodon</name>
    <dbReference type="NCBI Taxonomy" id="40151"/>
    <lineage>
        <taxon>Eukaryota</taxon>
        <taxon>Metazoa</taxon>
        <taxon>Chordata</taxon>
        <taxon>Craniata</taxon>
        <taxon>Vertebrata</taxon>
        <taxon>Euteleostomi</taxon>
        <taxon>Mammalia</taxon>
        <taxon>Eutheria</taxon>
        <taxon>Laurasiatheria</taxon>
        <taxon>Artiodactyla</taxon>
        <taxon>Whippomorpha</taxon>
        <taxon>Cetacea</taxon>
        <taxon>Odontoceti</taxon>
        <taxon>Monodontidae</taxon>
        <taxon>Monodon</taxon>
    </lineage>
</organism>
<dbReference type="Gene3D" id="1.20.120.550">
    <property type="entry name" value="Membrane associated eicosanoid/glutathione metabolism-like domain"/>
    <property type="match status" value="1"/>
</dbReference>
<feature type="transmembrane region" description="Helical" evidence="1">
    <location>
        <begin position="6"/>
        <end position="26"/>
    </location>
</feature>
<dbReference type="GO" id="GO:0005789">
    <property type="term" value="C:endoplasmic reticulum membrane"/>
    <property type="evidence" value="ECO:0007669"/>
    <property type="project" value="UniProtKB-SubCell"/>
</dbReference>
<comment type="domain">
    <text evidence="1">The C-terminal part after residue 140 is mostly disordered.</text>
</comment>
<dbReference type="InterPro" id="IPR050997">
    <property type="entry name" value="MAPEG"/>
</dbReference>
<feature type="transmembrane region" description="Helical" evidence="1">
    <location>
        <begin position="237"/>
        <end position="258"/>
    </location>
</feature>
<dbReference type="GO" id="GO:0019370">
    <property type="term" value="P:leukotriene biosynthetic process"/>
    <property type="evidence" value="ECO:0007669"/>
    <property type="project" value="UniProtKB-UniRule"/>
</dbReference>
<keyword evidence="1" id="KW-0472">Membrane</keyword>
<reference evidence="3" key="1">
    <citation type="journal article" date="2019" name="IScience">
        <title>Narwhal Genome Reveals Long-Term Low Genetic Diversity despite Current Large Abundance Size.</title>
        <authorList>
            <person name="Westbury M.V."/>
            <person name="Petersen B."/>
            <person name="Garde E."/>
            <person name="Heide-Jorgensen M.P."/>
            <person name="Lorenzen E.D."/>
        </authorList>
    </citation>
    <scope>NUCLEOTIDE SEQUENCE [LARGE SCALE GENOMIC DNA]</scope>
</reference>
<protein>
    <recommendedName>
        <fullName evidence="1">Arachidonate 5-lipoxygenase-activating protein</fullName>
    </recommendedName>
    <alternativeName>
        <fullName evidence="1">MK-886-binding protein</fullName>
    </alternativeName>
</protein>
<name>A0A4U1FRG9_MONMO</name>
<dbReference type="GO" id="GO:0031965">
    <property type="term" value="C:nuclear membrane"/>
    <property type="evidence" value="ECO:0007669"/>
    <property type="project" value="UniProtKB-SubCell"/>
</dbReference>
<evidence type="ECO:0000313" key="3">
    <source>
        <dbReference type="Proteomes" id="UP000308365"/>
    </source>
</evidence>
<evidence type="ECO:0000313" key="2">
    <source>
        <dbReference type="EMBL" id="TKC52783.1"/>
    </source>
</evidence>
<dbReference type="InterPro" id="IPR001446">
    <property type="entry name" value="5_LipOase_AP"/>
</dbReference>
<comment type="subcellular location">
    <subcellularLocation>
        <location evidence="1">Nucleus membrane</location>
        <topology evidence="1">Multi-pass membrane protein</topology>
    </subcellularLocation>
    <subcellularLocation>
        <location evidence="1">Endoplasmic reticulum membrane</location>
        <topology evidence="1">Multi-pass membrane protein</topology>
    </subcellularLocation>
</comment>
<comment type="similarity">
    <text evidence="1">Belongs to the MAPEG family.</text>
</comment>